<dbReference type="RefSeq" id="WP_390410445.1">
    <property type="nucleotide sequence ID" value="NZ_BAABYW010000002.1"/>
</dbReference>
<dbReference type="Pfam" id="PF00072">
    <property type="entry name" value="Response_reg"/>
    <property type="match status" value="1"/>
</dbReference>
<dbReference type="InterPro" id="IPR009057">
    <property type="entry name" value="Homeodomain-like_sf"/>
</dbReference>
<gene>
    <name evidence="13" type="ORF">K040078D81_59110</name>
</gene>
<evidence type="ECO:0000313" key="14">
    <source>
        <dbReference type="Proteomes" id="UP001600943"/>
    </source>
</evidence>
<evidence type="ECO:0000256" key="6">
    <source>
        <dbReference type="ARBA" id="ARBA00023015"/>
    </source>
</evidence>
<dbReference type="Proteomes" id="UP001600943">
    <property type="component" value="Unassembled WGS sequence"/>
</dbReference>
<protein>
    <recommendedName>
        <fullName evidence="2">Stage 0 sporulation protein A homolog</fullName>
    </recommendedName>
</protein>
<evidence type="ECO:0000256" key="10">
    <source>
        <dbReference type="PROSITE-ProRule" id="PRU00169"/>
    </source>
</evidence>
<dbReference type="EMBL" id="BAABYW010000002">
    <property type="protein sequence ID" value="GAA6411794.1"/>
    <property type="molecule type" value="Genomic_DNA"/>
</dbReference>
<keyword evidence="6" id="KW-0805">Transcription regulation</keyword>
<sequence>MYKVLIAEDEMLVRTGIRASIDWEKFNMYVVDEAADGQTAWELYEQHQPDLVLTDIKMPFMDGIELIRKIRDTGSHTEIIILSCLDDFSLAREAIRLGVSGYILKLTMTTQEMEEVLKNACRSLDKVTKPKSSSVAPVNIYDVLEHSLLSHLTYNIPSLSECLSTLQEYSVTIHPHDLVTALMVVDQYEQLQDLYQDSHGQLIQFSLLNIMNEILTKTGSGLVVHESGSRYLLLFYNEKETRSFHLITGVLDEIQTVLKNYFNVTPHFCISEMTQDLSRLRILYQQCHLLEEQEFFLFPGSVNHYDSSWKTSLCQALLTRTRHTLNTFMDPGFTSGFLLQPLEKQLKEELSPKTVLNIFYDSYIVYLHNQCPSDDDSYIWVRDFLQALSACKNYYEMLEQFVAHAQKLERLSRERMSCSREILQALQFLQNNYNRQITLNEVSNLVGLSPNYFSSIFKKELGTSFLEYLNRYRIEKSMKLLQNTSMKSYEIAYACGFSDEGYYGKTFKKFTGKTPNEYKKSCVFTTSTE</sequence>
<feature type="domain" description="HTH araC/xylS-type" evidence="11">
    <location>
        <begin position="423"/>
        <end position="521"/>
    </location>
</feature>
<evidence type="ECO:0000259" key="12">
    <source>
        <dbReference type="PROSITE" id="PS50110"/>
    </source>
</evidence>
<dbReference type="PANTHER" id="PTHR42713">
    <property type="entry name" value="HISTIDINE KINASE-RELATED"/>
    <property type="match status" value="1"/>
</dbReference>
<evidence type="ECO:0000256" key="5">
    <source>
        <dbReference type="ARBA" id="ARBA00023012"/>
    </source>
</evidence>
<keyword evidence="3" id="KW-0963">Cytoplasm</keyword>
<organism evidence="13 14">
    <name type="scientific">Blautia hominis</name>
    <dbReference type="NCBI Taxonomy" id="2025493"/>
    <lineage>
        <taxon>Bacteria</taxon>
        <taxon>Bacillati</taxon>
        <taxon>Bacillota</taxon>
        <taxon>Clostridia</taxon>
        <taxon>Lachnospirales</taxon>
        <taxon>Lachnospiraceae</taxon>
        <taxon>Blautia</taxon>
    </lineage>
</organism>
<dbReference type="PANTHER" id="PTHR42713:SF3">
    <property type="entry name" value="TRANSCRIPTIONAL REGULATORY PROTEIN HPTR"/>
    <property type="match status" value="1"/>
</dbReference>
<comment type="function">
    <text evidence="9">May play the central regulatory role in sporulation. It may be an element of the effector pathway responsible for the activation of sporulation genes in response to nutritional stress. Spo0A may act in concert with spo0H (a sigma factor) to control the expression of some genes that are critical to the sporulation process.</text>
</comment>
<dbReference type="InterPro" id="IPR011006">
    <property type="entry name" value="CheY-like_superfamily"/>
</dbReference>
<evidence type="ECO:0000256" key="3">
    <source>
        <dbReference type="ARBA" id="ARBA00022490"/>
    </source>
</evidence>
<keyword evidence="14" id="KW-1185">Reference proteome</keyword>
<evidence type="ECO:0000256" key="9">
    <source>
        <dbReference type="ARBA" id="ARBA00024867"/>
    </source>
</evidence>
<keyword evidence="8" id="KW-0804">Transcription</keyword>
<dbReference type="InterPro" id="IPR051552">
    <property type="entry name" value="HptR"/>
</dbReference>
<comment type="subcellular location">
    <subcellularLocation>
        <location evidence="1">Cytoplasm</location>
    </subcellularLocation>
</comment>
<accession>A0ABQ0BK21</accession>
<feature type="domain" description="Response regulatory" evidence="12">
    <location>
        <begin position="3"/>
        <end position="120"/>
    </location>
</feature>
<evidence type="ECO:0000256" key="8">
    <source>
        <dbReference type="ARBA" id="ARBA00023163"/>
    </source>
</evidence>
<proteinExistence type="predicted"/>
<evidence type="ECO:0000256" key="2">
    <source>
        <dbReference type="ARBA" id="ARBA00018672"/>
    </source>
</evidence>
<evidence type="ECO:0000259" key="11">
    <source>
        <dbReference type="PROSITE" id="PS01124"/>
    </source>
</evidence>
<keyword evidence="7" id="KW-0238">DNA-binding</keyword>
<evidence type="ECO:0000256" key="7">
    <source>
        <dbReference type="ARBA" id="ARBA00023125"/>
    </source>
</evidence>
<dbReference type="Pfam" id="PF12833">
    <property type="entry name" value="HTH_18"/>
    <property type="match status" value="1"/>
</dbReference>
<comment type="caution">
    <text evidence="13">The sequence shown here is derived from an EMBL/GenBank/DDBJ whole genome shotgun (WGS) entry which is preliminary data.</text>
</comment>
<dbReference type="Gene3D" id="3.40.50.2300">
    <property type="match status" value="1"/>
</dbReference>
<keyword evidence="5" id="KW-0902">Two-component regulatory system</keyword>
<dbReference type="InterPro" id="IPR001789">
    <property type="entry name" value="Sig_transdc_resp-reg_receiver"/>
</dbReference>
<dbReference type="Gene3D" id="1.10.10.60">
    <property type="entry name" value="Homeodomain-like"/>
    <property type="match status" value="2"/>
</dbReference>
<dbReference type="SUPFAM" id="SSF46689">
    <property type="entry name" value="Homeodomain-like"/>
    <property type="match status" value="2"/>
</dbReference>
<reference evidence="13 14" key="1">
    <citation type="submission" date="2024-04" db="EMBL/GenBank/DDBJ databases">
        <title>Defined microbial consortia suppress multidrug-resistant proinflammatory Enterobacteriaceae via ecological control.</title>
        <authorList>
            <person name="Furuichi M."/>
            <person name="Kawaguchi T."/>
            <person name="Pust M."/>
            <person name="Yasuma K."/>
            <person name="Plichta D."/>
            <person name="Hasegawa N."/>
            <person name="Ohya T."/>
            <person name="Bhattarai S."/>
            <person name="Sasajima S."/>
            <person name="Aoto Y."/>
            <person name="Tuganbaev T."/>
            <person name="Yaginuma M."/>
            <person name="Ueda M."/>
            <person name="Okahashi N."/>
            <person name="Amafuji K."/>
            <person name="Kiridooshi Y."/>
            <person name="Sugita K."/>
            <person name="Strazar M."/>
            <person name="Skelly A."/>
            <person name="Suda W."/>
            <person name="Hattori M."/>
            <person name="Nakamoto N."/>
            <person name="Caballero S."/>
            <person name="Norman J."/>
            <person name="Olle B."/>
            <person name="Tanoue T."/>
            <person name="Arita M."/>
            <person name="Bucci V."/>
            <person name="Atarashi K."/>
            <person name="Xavier R."/>
            <person name="Honda K."/>
        </authorList>
    </citation>
    <scope>NUCLEOTIDE SEQUENCE [LARGE SCALE GENOMIC DNA]</scope>
    <source>
        <strain evidence="14">k04-0078-D8-1</strain>
    </source>
</reference>
<evidence type="ECO:0000313" key="13">
    <source>
        <dbReference type="EMBL" id="GAA6411794.1"/>
    </source>
</evidence>
<feature type="modified residue" description="4-aspartylphosphate" evidence="10">
    <location>
        <position position="55"/>
    </location>
</feature>
<dbReference type="SMART" id="SM00342">
    <property type="entry name" value="HTH_ARAC"/>
    <property type="match status" value="1"/>
</dbReference>
<dbReference type="CDD" id="cd17536">
    <property type="entry name" value="REC_YesN-like"/>
    <property type="match status" value="1"/>
</dbReference>
<dbReference type="InterPro" id="IPR018060">
    <property type="entry name" value="HTH_AraC"/>
</dbReference>
<evidence type="ECO:0000256" key="1">
    <source>
        <dbReference type="ARBA" id="ARBA00004496"/>
    </source>
</evidence>
<evidence type="ECO:0000256" key="4">
    <source>
        <dbReference type="ARBA" id="ARBA00022553"/>
    </source>
</evidence>
<dbReference type="SUPFAM" id="SSF52172">
    <property type="entry name" value="CheY-like"/>
    <property type="match status" value="1"/>
</dbReference>
<dbReference type="PROSITE" id="PS50110">
    <property type="entry name" value="RESPONSE_REGULATORY"/>
    <property type="match status" value="1"/>
</dbReference>
<keyword evidence="4 10" id="KW-0597">Phosphoprotein</keyword>
<dbReference type="PROSITE" id="PS01124">
    <property type="entry name" value="HTH_ARAC_FAMILY_2"/>
    <property type="match status" value="1"/>
</dbReference>
<dbReference type="SMART" id="SM00448">
    <property type="entry name" value="REC"/>
    <property type="match status" value="1"/>
</dbReference>
<name>A0ABQ0BK21_9FIRM</name>